<accession>A0ACB9TBX0</accession>
<organism evidence="1 2">
    <name type="scientific">Holotrichia oblita</name>
    <name type="common">Chafer beetle</name>
    <dbReference type="NCBI Taxonomy" id="644536"/>
    <lineage>
        <taxon>Eukaryota</taxon>
        <taxon>Metazoa</taxon>
        <taxon>Ecdysozoa</taxon>
        <taxon>Arthropoda</taxon>
        <taxon>Hexapoda</taxon>
        <taxon>Insecta</taxon>
        <taxon>Pterygota</taxon>
        <taxon>Neoptera</taxon>
        <taxon>Endopterygota</taxon>
        <taxon>Coleoptera</taxon>
        <taxon>Polyphaga</taxon>
        <taxon>Scarabaeiformia</taxon>
        <taxon>Scarabaeidae</taxon>
        <taxon>Melolonthinae</taxon>
        <taxon>Holotrichia</taxon>
    </lineage>
</organism>
<sequence length="142" mass="16041">MVNTQTEDCIGPANMRPLVDIRNQNFKNHRGLDENLSIDESVIPYFTTVFSESQSGKNSNKEKHFDFDGDVVVSLLEQADVPNNKGHKVYFDNYFTGLPLLAHLSDFKYCATGTIRENRIEQCPVPSKKAWDGVANIGIFQQ</sequence>
<gene>
    <name evidence="1" type="ORF">MML48_3g00016840</name>
</gene>
<proteinExistence type="predicted"/>
<evidence type="ECO:0000313" key="2">
    <source>
        <dbReference type="Proteomes" id="UP001056778"/>
    </source>
</evidence>
<dbReference type="Proteomes" id="UP001056778">
    <property type="component" value="Chromosome 3"/>
</dbReference>
<comment type="caution">
    <text evidence="1">The sequence shown here is derived from an EMBL/GenBank/DDBJ whole genome shotgun (WGS) entry which is preliminary data.</text>
</comment>
<reference evidence="1" key="1">
    <citation type="submission" date="2022-04" db="EMBL/GenBank/DDBJ databases">
        <title>Chromosome-scale genome assembly of Holotrichia oblita Faldermann.</title>
        <authorList>
            <person name="Rongchong L."/>
        </authorList>
    </citation>
    <scope>NUCLEOTIDE SEQUENCE</scope>
    <source>
        <strain evidence="1">81SQS9</strain>
    </source>
</reference>
<evidence type="ECO:0000313" key="1">
    <source>
        <dbReference type="EMBL" id="KAI4464293.1"/>
    </source>
</evidence>
<keyword evidence="2" id="KW-1185">Reference proteome</keyword>
<name>A0ACB9TBX0_HOLOL</name>
<protein>
    <submittedName>
        <fullName evidence="1">Transposase is4</fullName>
    </submittedName>
</protein>
<dbReference type="EMBL" id="CM043017">
    <property type="protein sequence ID" value="KAI4464293.1"/>
    <property type="molecule type" value="Genomic_DNA"/>
</dbReference>